<protein>
    <submittedName>
        <fullName evidence="3">Uncharacterized protein</fullName>
    </submittedName>
</protein>
<feature type="region of interest" description="Disordered" evidence="2">
    <location>
        <begin position="347"/>
        <end position="414"/>
    </location>
</feature>
<feature type="compositionally biased region" description="Low complexity" evidence="2">
    <location>
        <begin position="233"/>
        <end position="251"/>
    </location>
</feature>
<keyword evidence="4" id="KW-1185">Reference proteome</keyword>
<dbReference type="AlphaFoldDB" id="A0AAD9RVT5"/>
<feature type="compositionally biased region" description="Polar residues" evidence="2">
    <location>
        <begin position="487"/>
        <end position="498"/>
    </location>
</feature>
<feature type="region of interest" description="Disordered" evidence="2">
    <location>
        <begin position="448"/>
        <end position="503"/>
    </location>
</feature>
<feature type="compositionally biased region" description="Basic residues" evidence="2">
    <location>
        <begin position="362"/>
        <end position="372"/>
    </location>
</feature>
<comment type="caution">
    <text evidence="3">The sequence shown here is derived from an EMBL/GenBank/DDBJ whole genome shotgun (WGS) entry which is preliminary data.</text>
</comment>
<keyword evidence="1" id="KW-0175">Coiled coil</keyword>
<name>A0AAD9RVT5_9HYME</name>
<sequence length="611" mass="67668">MSLESATPQPKVEFALGSEVSPCHFFKSSFARSLVRNARDAKSLDYELLDNGTIIEETAECNADGRNNNFFSLLEFRSEKTTTTMTSTSTNSSTRCEGNTDNALWNGSAPVETNQSAVDANELERLRKQCQTLKDENRRLQNALTLNQVPHVQVIDNVFLQTQIDTLQWQLKQIDANRQMYRSLMEQVARFLDRAHKSLDILHEKNNPKDKSGARVPRSRSVHAVHAVHGDCSPSRGTLTSSSSSSNGSSRFTRAKSVNQISAGTGFREFTWSVLRRNDPVHCTPPREKSHQDNMNKTHEGVLYRRPKQMELDPDDVPPEKLSQEAFRLMRTVQSLLAMREPDLARMSPVDDGAASPSPVSNHHHHHHHHSHHETSLTLPNDSFVNSNSLQEENYGRCSGVSDRGNESSGTEMDNTRVVSSCYLKSSSNSNEVNRNLQNLLPGVRRSLDATSLNSGSSKTTEEEDPIAVSNRENGGSHIAPRELVTSFATGTSTSTPNKRTKRIEKKPNGDVVLMARSTRSKVATSVSSAEDESGFSSMSSSFQEVGLPPTLPISPIKGCHTEVGLPEIPLEKVAHRRWSSTPAEIQALLKRHSASFSTSQTNTESLSVWV</sequence>
<feature type="compositionally biased region" description="Basic and acidic residues" evidence="2">
    <location>
        <begin position="202"/>
        <end position="213"/>
    </location>
</feature>
<feature type="compositionally biased region" description="Polar residues" evidence="2">
    <location>
        <begin position="376"/>
        <end position="392"/>
    </location>
</feature>
<gene>
    <name evidence="3" type="ORF">KPH14_011463</name>
</gene>
<evidence type="ECO:0000313" key="4">
    <source>
        <dbReference type="Proteomes" id="UP001258017"/>
    </source>
</evidence>
<proteinExistence type="predicted"/>
<feature type="compositionally biased region" description="Polar residues" evidence="2">
    <location>
        <begin position="449"/>
        <end position="459"/>
    </location>
</feature>
<evidence type="ECO:0000256" key="2">
    <source>
        <dbReference type="SAM" id="MobiDB-lite"/>
    </source>
</evidence>
<evidence type="ECO:0000313" key="3">
    <source>
        <dbReference type="EMBL" id="KAK2586585.1"/>
    </source>
</evidence>
<reference evidence="3" key="2">
    <citation type="journal article" date="2023" name="Commun. Biol.">
        <title>Intrasexual cuticular hydrocarbon dimorphism in a wasp sheds light on hydrocarbon biosynthesis genes in Hymenoptera.</title>
        <authorList>
            <person name="Moris V.C."/>
            <person name="Podsiadlowski L."/>
            <person name="Martin S."/>
            <person name="Oeyen J.P."/>
            <person name="Donath A."/>
            <person name="Petersen M."/>
            <person name="Wilbrandt J."/>
            <person name="Misof B."/>
            <person name="Liedtke D."/>
            <person name="Thamm M."/>
            <person name="Scheiner R."/>
            <person name="Schmitt T."/>
            <person name="Niehuis O."/>
        </authorList>
    </citation>
    <scope>NUCLEOTIDE SEQUENCE</scope>
    <source>
        <strain evidence="3">GBR_01_08_01A</strain>
    </source>
</reference>
<organism evidence="3 4">
    <name type="scientific">Odynerus spinipes</name>
    <dbReference type="NCBI Taxonomy" id="1348599"/>
    <lineage>
        <taxon>Eukaryota</taxon>
        <taxon>Metazoa</taxon>
        <taxon>Ecdysozoa</taxon>
        <taxon>Arthropoda</taxon>
        <taxon>Hexapoda</taxon>
        <taxon>Insecta</taxon>
        <taxon>Pterygota</taxon>
        <taxon>Neoptera</taxon>
        <taxon>Endopterygota</taxon>
        <taxon>Hymenoptera</taxon>
        <taxon>Apocrita</taxon>
        <taxon>Aculeata</taxon>
        <taxon>Vespoidea</taxon>
        <taxon>Vespidae</taxon>
        <taxon>Eumeninae</taxon>
        <taxon>Odynerus</taxon>
    </lineage>
</organism>
<reference evidence="3" key="1">
    <citation type="submission" date="2021-08" db="EMBL/GenBank/DDBJ databases">
        <authorList>
            <person name="Misof B."/>
            <person name="Oliver O."/>
            <person name="Podsiadlowski L."/>
            <person name="Donath A."/>
            <person name="Peters R."/>
            <person name="Mayer C."/>
            <person name="Rust J."/>
            <person name="Gunkel S."/>
            <person name="Lesny P."/>
            <person name="Martin S."/>
            <person name="Oeyen J.P."/>
            <person name="Petersen M."/>
            <person name="Panagiotis P."/>
            <person name="Wilbrandt J."/>
            <person name="Tanja T."/>
        </authorList>
    </citation>
    <scope>NUCLEOTIDE SEQUENCE</scope>
    <source>
        <strain evidence="3">GBR_01_08_01A</strain>
        <tissue evidence="3">Thorax + abdomen</tissue>
    </source>
</reference>
<accession>A0AAD9RVT5</accession>
<dbReference type="Proteomes" id="UP001258017">
    <property type="component" value="Unassembled WGS sequence"/>
</dbReference>
<feature type="coiled-coil region" evidence="1">
    <location>
        <begin position="116"/>
        <end position="143"/>
    </location>
</feature>
<feature type="region of interest" description="Disordered" evidence="2">
    <location>
        <begin position="202"/>
        <end position="254"/>
    </location>
</feature>
<evidence type="ECO:0000256" key="1">
    <source>
        <dbReference type="SAM" id="Coils"/>
    </source>
</evidence>
<dbReference type="EMBL" id="JAIFRP010000012">
    <property type="protein sequence ID" value="KAK2586585.1"/>
    <property type="molecule type" value="Genomic_DNA"/>
</dbReference>